<dbReference type="Proteomes" id="UP000636010">
    <property type="component" value="Unassembled WGS sequence"/>
</dbReference>
<comment type="caution">
    <text evidence="1">The sequence shown here is derived from an EMBL/GenBank/DDBJ whole genome shotgun (WGS) entry which is preliminary data.</text>
</comment>
<gene>
    <name evidence="1" type="ORF">GCM10011506_45590</name>
</gene>
<dbReference type="EMBL" id="BMEC01000021">
    <property type="protein sequence ID" value="GGC54805.1"/>
    <property type="molecule type" value="Genomic_DNA"/>
</dbReference>
<protein>
    <submittedName>
        <fullName evidence="1">Uncharacterized protein</fullName>
    </submittedName>
</protein>
<keyword evidence="2" id="KW-1185">Reference proteome</keyword>
<sequence length="201" mass="23826">MRTFNYLIILSIIFFSFDRQRATNNEIENTFSKNQISDLIKIVDFFRSEMCNSRTSFSECMESSIRDLGEYGIQPILKNINFDNQQLLYRQLESNIFGEIWSYCKTIYPQNDKTYKSICFNHKGLYNQYLNKVGQSNPIIKAYHQDLINAGDFTGIVRIENEIYHRTGRINLEDPNIQLILAIEYLSENDSEKRREPWLDK</sequence>
<proteinExistence type="predicted"/>
<reference evidence="2" key="1">
    <citation type="journal article" date="2019" name="Int. J. Syst. Evol. Microbiol.">
        <title>The Global Catalogue of Microorganisms (GCM) 10K type strain sequencing project: providing services to taxonomists for standard genome sequencing and annotation.</title>
        <authorList>
            <consortium name="The Broad Institute Genomics Platform"/>
            <consortium name="The Broad Institute Genome Sequencing Center for Infectious Disease"/>
            <person name="Wu L."/>
            <person name="Ma J."/>
        </authorList>
    </citation>
    <scope>NUCLEOTIDE SEQUENCE [LARGE SCALE GENOMIC DNA]</scope>
    <source>
        <strain evidence="2">CGMCC 1.10832</strain>
    </source>
</reference>
<evidence type="ECO:0000313" key="1">
    <source>
        <dbReference type="EMBL" id="GGC54805.1"/>
    </source>
</evidence>
<organism evidence="1 2">
    <name type="scientific">Marivirga lumbricoides</name>
    <dbReference type="NCBI Taxonomy" id="1046115"/>
    <lineage>
        <taxon>Bacteria</taxon>
        <taxon>Pseudomonadati</taxon>
        <taxon>Bacteroidota</taxon>
        <taxon>Cytophagia</taxon>
        <taxon>Cytophagales</taxon>
        <taxon>Marivirgaceae</taxon>
        <taxon>Marivirga</taxon>
    </lineage>
</organism>
<evidence type="ECO:0000313" key="2">
    <source>
        <dbReference type="Proteomes" id="UP000636010"/>
    </source>
</evidence>
<name>A0ABQ1N5F5_9BACT</name>
<accession>A0ABQ1N5F5</accession>